<feature type="region of interest" description="Disordered" evidence="1">
    <location>
        <begin position="79"/>
        <end position="108"/>
    </location>
</feature>
<protein>
    <submittedName>
        <fullName evidence="2">Uncharacterized protein</fullName>
    </submittedName>
</protein>
<proteinExistence type="predicted"/>
<feature type="region of interest" description="Disordered" evidence="1">
    <location>
        <begin position="31"/>
        <end position="64"/>
    </location>
</feature>
<dbReference type="EMBL" id="JAHRHJ020000006">
    <property type="protein sequence ID" value="KAH9312047.1"/>
    <property type="molecule type" value="Genomic_DNA"/>
</dbReference>
<accession>A0AA38FVU1</accession>
<organism evidence="2 3">
    <name type="scientific">Taxus chinensis</name>
    <name type="common">Chinese yew</name>
    <name type="synonym">Taxus wallichiana var. chinensis</name>
    <dbReference type="NCBI Taxonomy" id="29808"/>
    <lineage>
        <taxon>Eukaryota</taxon>
        <taxon>Viridiplantae</taxon>
        <taxon>Streptophyta</taxon>
        <taxon>Embryophyta</taxon>
        <taxon>Tracheophyta</taxon>
        <taxon>Spermatophyta</taxon>
        <taxon>Pinopsida</taxon>
        <taxon>Pinidae</taxon>
        <taxon>Conifers II</taxon>
        <taxon>Cupressales</taxon>
        <taxon>Taxaceae</taxon>
        <taxon>Taxus</taxon>
    </lineage>
</organism>
<evidence type="ECO:0000313" key="2">
    <source>
        <dbReference type="EMBL" id="KAH9312047.1"/>
    </source>
</evidence>
<evidence type="ECO:0000313" key="3">
    <source>
        <dbReference type="Proteomes" id="UP000824469"/>
    </source>
</evidence>
<reference evidence="2 3" key="1">
    <citation type="journal article" date="2021" name="Nat. Plants">
        <title>The Taxus genome provides insights into paclitaxel biosynthesis.</title>
        <authorList>
            <person name="Xiong X."/>
            <person name="Gou J."/>
            <person name="Liao Q."/>
            <person name="Li Y."/>
            <person name="Zhou Q."/>
            <person name="Bi G."/>
            <person name="Li C."/>
            <person name="Du R."/>
            <person name="Wang X."/>
            <person name="Sun T."/>
            <person name="Guo L."/>
            <person name="Liang H."/>
            <person name="Lu P."/>
            <person name="Wu Y."/>
            <person name="Zhang Z."/>
            <person name="Ro D.K."/>
            <person name="Shang Y."/>
            <person name="Huang S."/>
            <person name="Yan J."/>
        </authorList>
    </citation>
    <scope>NUCLEOTIDE SEQUENCE [LARGE SCALE GENOMIC DNA]</scope>
    <source>
        <strain evidence="2">Ta-2019</strain>
    </source>
</reference>
<feature type="non-terminal residue" evidence="2">
    <location>
        <position position="1"/>
    </location>
</feature>
<name>A0AA38FVU1_TAXCH</name>
<dbReference type="AlphaFoldDB" id="A0AA38FVU1"/>
<comment type="caution">
    <text evidence="2">The sequence shown here is derived from an EMBL/GenBank/DDBJ whole genome shotgun (WGS) entry which is preliminary data.</text>
</comment>
<sequence>LKSLSPSPTTSFDPAFQNMANEFLTLKKQLAQASPSSSYRDIPRRTFTPNSVPHRPRLPATAPRLVLEAPPVNALVEIEEEEKIYEEPSSPGEDNQDVGEPTGDSTIG</sequence>
<dbReference type="Proteomes" id="UP000824469">
    <property type="component" value="Unassembled WGS sequence"/>
</dbReference>
<keyword evidence="3" id="KW-1185">Reference proteome</keyword>
<gene>
    <name evidence="2" type="ORF">KI387_027082</name>
</gene>
<feature type="non-terminal residue" evidence="2">
    <location>
        <position position="108"/>
    </location>
</feature>
<evidence type="ECO:0000256" key="1">
    <source>
        <dbReference type="SAM" id="MobiDB-lite"/>
    </source>
</evidence>